<organism evidence="1 2">
    <name type="scientific">Botryobasidium botryosum (strain FD-172 SS1)</name>
    <dbReference type="NCBI Taxonomy" id="930990"/>
    <lineage>
        <taxon>Eukaryota</taxon>
        <taxon>Fungi</taxon>
        <taxon>Dikarya</taxon>
        <taxon>Basidiomycota</taxon>
        <taxon>Agaricomycotina</taxon>
        <taxon>Agaricomycetes</taxon>
        <taxon>Cantharellales</taxon>
        <taxon>Botryobasidiaceae</taxon>
        <taxon>Botryobasidium</taxon>
    </lineage>
</organism>
<dbReference type="InterPro" id="IPR032053">
    <property type="entry name" value="Ribosomal_mS34"/>
</dbReference>
<dbReference type="GO" id="GO:0003735">
    <property type="term" value="F:structural constituent of ribosome"/>
    <property type="evidence" value="ECO:0007669"/>
    <property type="project" value="InterPro"/>
</dbReference>
<dbReference type="PANTHER" id="PTHR28589">
    <property type="entry name" value="28S RIBOSOMAL PROTEIN S34, MITOCHONDRIAL"/>
    <property type="match status" value="1"/>
</dbReference>
<sequence length="105" mass="11915">MLPTSRLFSQSAGATKFAPTLYQVLAKLPENGVGARVTQRRWAAKGIEGSFWEVTRVRLKDEGKHGKVWGKLVWRGRPISERDELIRGGLKYQWEDVSSSMPSRQ</sequence>
<proteinExistence type="predicted"/>
<evidence type="ECO:0000313" key="2">
    <source>
        <dbReference type="Proteomes" id="UP000027195"/>
    </source>
</evidence>
<dbReference type="AlphaFoldDB" id="A0A067M796"/>
<evidence type="ECO:0000313" key="1">
    <source>
        <dbReference type="EMBL" id="KDQ07737.1"/>
    </source>
</evidence>
<name>A0A067M796_BOTB1</name>
<gene>
    <name evidence="1" type="ORF">BOTBODRAFT_166639</name>
</gene>
<dbReference type="OrthoDB" id="16434at2759"/>
<reference evidence="2" key="1">
    <citation type="journal article" date="2014" name="Proc. Natl. Acad. Sci. U.S.A.">
        <title>Extensive sampling of basidiomycete genomes demonstrates inadequacy of the white-rot/brown-rot paradigm for wood decay fungi.</title>
        <authorList>
            <person name="Riley R."/>
            <person name="Salamov A.A."/>
            <person name="Brown D.W."/>
            <person name="Nagy L.G."/>
            <person name="Floudas D."/>
            <person name="Held B.W."/>
            <person name="Levasseur A."/>
            <person name="Lombard V."/>
            <person name="Morin E."/>
            <person name="Otillar R."/>
            <person name="Lindquist E.A."/>
            <person name="Sun H."/>
            <person name="LaButti K.M."/>
            <person name="Schmutz J."/>
            <person name="Jabbour D."/>
            <person name="Luo H."/>
            <person name="Baker S.E."/>
            <person name="Pisabarro A.G."/>
            <person name="Walton J.D."/>
            <person name="Blanchette R.A."/>
            <person name="Henrissat B."/>
            <person name="Martin F."/>
            <person name="Cullen D."/>
            <person name="Hibbett D.S."/>
            <person name="Grigoriev I.V."/>
        </authorList>
    </citation>
    <scope>NUCLEOTIDE SEQUENCE [LARGE SCALE GENOMIC DNA]</scope>
    <source>
        <strain evidence="2">FD-172 SS1</strain>
    </source>
</reference>
<dbReference type="Pfam" id="PF16053">
    <property type="entry name" value="MRP-S34"/>
    <property type="match status" value="1"/>
</dbReference>
<dbReference type="InParanoid" id="A0A067M796"/>
<keyword evidence="2" id="KW-1185">Reference proteome</keyword>
<dbReference type="PANTHER" id="PTHR28589:SF1">
    <property type="entry name" value="SMALL RIBOSOMAL SUBUNIT PROTEIN MS34"/>
    <property type="match status" value="1"/>
</dbReference>
<dbReference type="EMBL" id="KL198101">
    <property type="protein sequence ID" value="KDQ07737.1"/>
    <property type="molecule type" value="Genomic_DNA"/>
</dbReference>
<dbReference type="GO" id="GO:0005739">
    <property type="term" value="C:mitochondrion"/>
    <property type="evidence" value="ECO:0007669"/>
    <property type="project" value="InterPro"/>
</dbReference>
<dbReference type="Proteomes" id="UP000027195">
    <property type="component" value="Unassembled WGS sequence"/>
</dbReference>
<accession>A0A067M796</accession>
<dbReference type="HOGENOM" id="CLU_191031_0_0_1"/>
<protein>
    <submittedName>
        <fullName evidence="1">Uncharacterized protein</fullName>
    </submittedName>
</protein>